<keyword evidence="2 4" id="KW-0863">Zinc-finger</keyword>
<evidence type="ECO:0000256" key="4">
    <source>
        <dbReference type="PROSITE-ProRule" id="PRU00175"/>
    </source>
</evidence>
<keyword evidence="8" id="KW-1185">Reference proteome</keyword>
<organism evidence="7 8">
    <name type="scientific">Oikopleura dioica</name>
    <name type="common">Tunicate</name>
    <dbReference type="NCBI Taxonomy" id="34765"/>
    <lineage>
        <taxon>Eukaryota</taxon>
        <taxon>Metazoa</taxon>
        <taxon>Chordata</taxon>
        <taxon>Tunicata</taxon>
        <taxon>Appendicularia</taxon>
        <taxon>Copelata</taxon>
        <taxon>Oikopleuridae</taxon>
        <taxon>Oikopleura</taxon>
    </lineage>
</organism>
<dbReference type="InterPro" id="IPR013083">
    <property type="entry name" value="Znf_RING/FYVE/PHD"/>
</dbReference>
<keyword evidence="5" id="KW-0175">Coiled coil</keyword>
<dbReference type="PROSITE" id="PS50089">
    <property type="entry name" value="ZF_RING_2"/>
    <property type="match status" value="1"/>
</dbReference>
<accession>A0ABN7T194</accession>
<name>A0ABN7T194_OIKDI</name>
<evidence type="ECO:0000313" key="7">
    <source>
        <dbReference type="EMBL" id="CAG5110172.1"/>
    </source>
</evidence>
<dbReference type="InterPro" id="IPR001841">
    <property type="entry name" value="Znf_RING"/>
</dbReference>
<protein>
    <submittedName>
        <fullName evidence="7">Oidioi.mRNA.OKI2018_I69.chr2.g4599.t1.cds</fullName>
    </submittedName>
</protein>
<dbReference type="Pfam" id="PF13639">
    <property type="entry name" value="zf-RING_2"/>
    <property type="match status" value="1"/>
</dbReference>
<evidence type="ECO:0000256" key="5">
    <source>
        <dbReference type="SAM" id="Coils"/>
    </source>
</evidence>
<dbReference type="PANTHER" id="PTHR16047">
    <property type="entry name" value="RFWD3 PROTEIN"/>
    <property type="match status" value="1"/>
</dbReference>
<feature type="coiled-coil region" evidence="5">
    <location>
        <begin position="5"/>
        <end position="39"/>
    </location>
</feature>
<dbReference type="Gene3D" id="3.30.40.10">
    <property type="entry name" value="Zinc/RING finger domain, C3HC4 (zinc finger)"/>
    <property type="match status" value="1"/>
</dbReference>
<proteinExistence type="predicted"/>
<dbReference type="InterPro" id="IPR037381">
    <property type="entry name" value="RFWD3"/>
</dbReference>
<dbReference type="Proteomes" id="UP001158576">
    <property type="component" value="Chromosome 2"/>
</dbReference>
<evidence type="ECO:0000259" key="6">
    <source>
        <dbReference type="PROSITE" id="PS50089"/>
    </source>
</evidence>
<dbReference type="PANTHER" id="PTHR16047:SF7">
    <property type="entry name" value="E3 UBIQUITIN-PROTEIN LIGASE RFWD3"/>
    <property type="match status" value="1"/>
</dbReference>
<evidence type="ECO:0000256" key="1">
    <source>
        <dbReference type="ARBA" id="ARBA00022723"/>
    </source>
</evidence>
<evidence type="ECO:0000256" key="2">
    <source>
        <dbReference type="ARBA" id="ARBA00022771"/>
    </source>
</evidence>
<sequence length="121" mass="13888">MASNLKTKDKTIADLQKELQQLKKRNDKLVSENTDLMKIKSDYENMSEMFGQFSVQFMESRGLSPTCKICHEIYDTNLHFQATLKCGHTFGENCIRDSLQSNGRCPVCNKRANASDINRVY</sequence>
<feature type="domain" description="RING-type" evidence="6">
    <location>
        <begin position="67"/>
        <end position="109"/>
    </location>
</feature>
<dbReference type="SUPFAM" id="SSF57850">
    <property type="entry name" value="RING/U-box"/>
    <property type="match status" value="1"/>
</dbReference>
<dbReference type="EMBL" id="OU015567">
    <property type="protein sequence ID" value="CAG5110172.1"/>
    <property type="molecule type" value="Genomic_DNA"/>
</dbReference>
<reference evidence="7 8" key="1">
    <citation type="submission" date="2021-04" db="EMBL/GenBank/DDBJ databases">
        <authorList>
            <person name="Bliznina A."/>
        </authorList>
    </citation>
    <scope>NUCLEOTIDE SEQUENCE [LARGE SCALE GENOMIC DNA]</scope>
</reference>
<keyword evidence="3" id="KW-0862">Zinc</keyword>
<gene>
    <name evidence="7" type="ORF">OKIOD_LOCUS13364</name>
</gene>
<evidence type="ECO:0000256" key="3">
    <source>
        <dbReference type="ARBA" id="ARBA00022833"/>
    </source>
</evidence>
<dbReference type="SMART" id="SM00184">
    <property type="entry name" value="RING"/>
    <property type="match status" value="1"/>
</dbReference>
<keyword evidence="1" id="KW-0479">Metal-binding</keyword>
<evidence type="ECO:0000313" key="8">
    <source>
        <dbReference type="Proteomes" id="UP001158576"/>
    </source>
</evidence>